<comment type="caution">
    <text evidence="2">The sequence shown here is derived from an EMBL/GenBank/DDBJ whole genome shotgun (WGS) entry which is preliminary data.</text>
</comment>
<dbReference type="RefSeq" id="WP_066766468.1">
    <property type="nucleotide sequence ID" value="NZ_BMIO01000004.1"/>
</dbReference>
<evidence type="ECO:0000256" key="1">
    <source>
        <dbReference type="SAM" id="Phobius"/>
    </source>
</evidence>
<keyword evidence="3" id="KW-1185">Reference proteome</keyword>
<accession>A0A916YG59</accession>
<protein>
    <submittedName>
        <fullName evidence="2">Uncharacterized protein</fullName>
    </submittedName>
</protein>
<organism evidence="2 3">
    <name type="scientific">Croceicoccus pelagius</name>
    <dbReference type="NCBI Taxonomy" id="1703341"/>
    <lineage>
        <taxon>Bacteria</taxon>
        <taxon>Pseudomonadati</taxon>
        <taxon>Pseudomonadota</taxon>
        <taxon>Alphaproteobacteria</taxon>
        <taxon>Sphingomonadales</taxon>
        <taxon>Erythrobacteraceae</taxon>
        <taxon>Croceicoccus</taxon>
    </lineage>
</organism>
<dbReference type="OrthoDB" id="7581964at2"/>
<dbReference type="EMBL" id="BMIO01000004">
    <property type="protein sequence ID" value="GGD41970.1"/>
    <property type="molecule type" value="Genomic_DNA"/>
</dbReference>
<sequence length="65" mass="6880">MSDIALSLLVLGAIAMCVGAWLAWNKGDRKRAGLMLVLAVIMALNVGIWTIPGPSDTTLAEEARN</sequence>
<reference evidence="2 3" key="1">
    <citation type="journal article" date="2014" name="Int. J. Syst. Evol. Microbiol.">
        <title>Complete genome sequence of Corynebacterium casei LMG S-19264T (=DSM 44701T), isolated from a smear-ripened cheese.</title>
        <authorList>
            <consortium name="US DOE Joint Genome Institute (JGI-PGF)"/>
            <person name="Walter F."/>
            <person name="Albersmeier A."/>
            <person name="Kalinowski J."/>
            <person name="Ruckert C."/>
        </authorList>
    </citation>
    <scope>NUCLEOTIDE SEQUENCE [LARGE SCALE GENOMIC DNA]</scope>
    <source>
        <strain evidence="2 3">CGMCC 1.15358</strain>
    </source>
</reference>
<dbReference type="AlphaFoldDB" id="A0A916YG59"/>
<gene>
    <name evidence="2" type="ORF">GCM10010989_14950</name>
</gene>
<evidence type="ECO:0000313" key="2">
    <source>
        <dbReference type="EMBL" id="GGD41970.1"/>
    </source>
</evidence>
<name>A0A916YG59_9SPHN</name>
<feature type="transmembrane region" description="Helical" evidence="1">
    <location>
        <begin position="6"/>
        <end position="25"/>
    </location>
</feature>
<feature type="transmembrane region" description="Helical" evidence="1">
    <location>
        <begin position="32"/>
        <end position="51"/>
    </location>
</feature>
<dbReference type="Proteomes" id="UP000598997">
    <property type="component" value="Unassembled WGS sequence"/>
</dbReference>
<keyword evidence="1" id="KW-0472">Membrane</keyword>
<proteinExistence type="predicted"/>
<keyword evidence="1" id="KW-1133">Transmembrane helix</keyword>
<evidence type="ECO:0000313" key="3">
    <source>
        <dbReference type="Proteomes" id="UP000598997"/>
    </source>
</evidence>
<keyword evidence="1" id="KW-0812">Transmembrane</keyword>